<dbReference type="PROSITE" id="PS00092">
    <property type="entry name" value="N6_MTASE"/>
    <property type="match status" value="1"/>
</dbReference>
<dbReference type="InterPro" id="IPR029063">
    <property type="entry name" value="SAM-dependent_MTases_sf"/>
</dbReference>
<evidence type="ECO:0000313" key="3">
    <source>
        <dbReference type="EMBL" id="RZD18309.1"/>
    </source>
</evidence>
<dbReference type="GO" id="GO:0003676">
    <property type="term" value="F:nucleic acid binding"/>
    <property type="evidence" value="ECO:0007669"/>
    <property type="project" value="InterPro"/>
</dbReference>
<dbReference type="PANTHER" id="PTHR18895:SF74">
    <property type="entry name" value="MTRF1L RELEASE FACTOR GLUTAMINE METHYLTRANSFERASE"/>
    <property type="match status" value="1"/>
</dbReference>
<dbReference type="Proteomes" id="UP000319296">
    <property type="component" value="Unassembled WGS sequence"/>
</dbReference>
<keyword evidence="3" id="KW-0808">Transferase</keyword>
<gene>
    <name evidence="3" type="ORF">EVG15_06820</name>
</gene>
<dbReference type="GO" id="GO:0008757">
    <property type="term" value="F:S-adenosylmethionine-dependent methyltransferase activity"/>
    <property type="evidence" value="ECO:0007669"/>
    <property type="project" value="UniProtKB-ARBA"/>
</dbReference>
<dbReference type="InterPro" id="IPR050320">
    <property type="entry name" value="N5-glutamine_MTase"/>
</dbReference>
<proteinExistence type="predicted"/>
<dbReference type="Pfam" id="PF17827">
    <property type="entry name" value="PrmC_N"/>
    <property type="match status" value="1"/>
</dbReference>
<dbReference type="InterPro" id="IPR007848">
    <property type="entry name" value="Small_mtfrase_dom"/>
</dbReference>
<accession>A0A519BM50</accession>
<dbReference type="Gene3D" id="3.40.50.150">
    <property type="entry name" value="Vaccinia Virus protein VP39"/>
    <property type="match status" value="1"/>
</dbReference>
<feature type="domain" description="Release factor glutamine methyltransferase N-terminal" evidence="2">
    <location>
        <begin position="13"/>
        <end position="81"/>
    </location>
</feature>
<comment type="caution">
    <text evidence="3">The sequence shown here is derived from an EMBL/GenBank/DDBJ whole genome shotgun (WGS) entry which is preliminary data.</text>
</comment>
<dbReference type="InterPro" id="IPR040758">
    <property type="entry name" value="PrmC_N"/>
</dbReference>
<dbReference type="GO" id="GO:0032259">
    <property type="term" value="P:methylation"/>
    <property type="evidence" value="ECO:0007669"/>
    <property type="project" value="UniProtKB-KW"/>
</dbReference>
<dbReference type="AlphaFoldDB" id="A0A519BM50"/>
<dbReference type="Gene3D" id="1.10.8.10">
    <property type="entry name" value="DNA helicase RuvA subunit, C-terminal domain"/>
    <property type="match status" value="1"/>
</dbReference>
<keyword evidence="3" id="KW-0489">Methyltransferase</keyword>
<evidence type="ECO:0000259" key="2">
    <source>
        <dbReference type="Pfam" id="PF17827"/>
    </source>
</evidence>
<dbReference type="InterPro" id="IPR002052">
    <property type="entry name" value="DNA_methylase_N6_adenine_CS"/>
</dbReference>
<evidence type="ECO:0000313" key="4">
    <source>
        <dbReference type="Proteomes" id="UP000319296"/>
    </source>
</evidence>
<dbReference type="EMBL" id="SGBB01000011">
    <property type="protein sequence ID" value="RZD18309.1"/>
    <property type="molecule type" value="Genomic_DNA"/>
</dbReference>
<dbReference type="SUPFAM" id="SSF53335">
    <property type="entry name" value="S-adenosyl-L-methionine-dependent methyltransferases"/>
    <property type="match status" value="1"/>
</dbReference>
<evidence type="ECO:0000259" key="1">
    <source>
        <dbReference type="Pfam" id="PF05175"/>
    </source>
</evidence>
<feature type="domain" description="Methyltransferase small" evidence="1">
    <location>
        <begin position="176"/>
        <end position="267"/>
    </location>
</feature>
<protein>
    <submittedName>
        <fullName evidence="3">Peptide chain release factor N(5)-glutamine methyltransferase</fullName>
    </submittedName>
</protein>
<name>A0A519BM50_9DELT</name>
<dbReference type="GO" id="GO:0008170">
    <property type="term" value="F:N-methyltransferase activity"/>
    <property type="evidence" value="ECO:0007669"/>
    <property type="project" value="UniProtKB-ARBA"/>
</dbReference>
<dbReference type="CDD" id="cd02440">
    <property type="entry name" value="AdoMet_MTases"/>
    <property type="match status" value="1"/>
</dbReference>
<organism evidence="3 4">
    <name type="scientific">Candidatus Acididesulfobacter diazotrophicus</name>
    <dbReference type="NCBI Taxonomy" id="2597226"/>
    <lineage>
        <taxon>Bacteria</taxon>
        <taxon>Deltaproteobacteria</taxon>
        <taxon>Candidatus Acidulodesulfobacterales</taxon>
        <taxon>Candidatus Acididesulfobacter</taxon>
    </lineage>
</organism>
<dbReference type="PANTHER" id="PTHR18895">
    <property type="entry name" value="HEMK METHYLTRANSFERASE"/>
    <property type="match status" value="1"/>
</dbReference>
<reference evidence="3 4" key="1">
    <citation type="journal article" date="2019" name="ISME J.">
        <title>Insights into ecological role of a new deltaproteobacterial order Candidatus Acidulodesulfobacterales by metagenomics and metatranscriptomics.</title>
        <authorList>
            <person name="Tan S."/>
            <person name="Liu J."/>
            <person name="Fang Y."/>
            <person name="Hedlund B.P."/>
            <person name="Lian Z.H."/>
            <person name="Huang L.Y."/>
            <person name="Li J.T."/>
            <person name="Huang L.N."/>
            <person name="Li W.J."/>
            <person name="Jiang H.C."/>
            <person name="Dong H.L."/>
            <person name="Shu W.S."/>
        </authorList>
    </citation>
    <scope>NUCLEOTIDE SEQUENCE [LARGE SCALE GENOMIC DNA]</scope>
    <source>
        <strain evidence="3">AP1</strain>
    </source>
</reference>
<sequence length="402" mass="46678">MKSNNITIFETIKAGAGYLKKNNGDIPDCFKESLLLMSYALNIPIEKIIINYESKISKNKLKVFNGYIARRAKKEPFAYIIKNKEFYSIDFFVNKNVLIPRPDTEILVDESLKEINRLNAKINNDNNDNYNNYNGINNGIDNNINNNNKKADNNSYKNNNGNYNYSSINSIDKNITAIDLGTGSGAVAVSIAKNYQYSNIEIYAADNSFRALNVARKNVILNNVENKIKLTYFNILNQNICWYNKYKKKYDAHFYKFDIIISNPPYIISSDIELLSDEVKNYEPYKALDGGVDGLKFYRKIFELFSSAIENSADNSPIDKELCLILEIDYRYKEEIKKIYELTFYNNDNRYNKYDNNNRKEYKHKINIKNNKNNPNNITINFIKDMSGKERVAKINYGKNNN</sequence>
<dbReference type="Pfam" id="PF05175">
    <property type="entry name" value="MTS"/>
    <property type="match status" value="1"/>
</dbReference>